<dbReference type="InterPro" id="IPR024187">
    <property type="entry name" value="Sig_transdc_resp-reg_cit/mal"/>
</dbReference>
<evidence type="ECO:0000256" key="5">
    <source>
        <dbReference type="ARBA" id="ARBA00023015"/>
    </source>
</evidence>
<dbReference type="GO" id="GO:0000156">
    <property type="term" value="F:phosphorelay response regulator activity"/>
    <property type="evidence" value="ECO:0007669"/>
    <property type="project" value="TreeGrafter"/>
</dbReference>
<gene>
    <name evidence="12" type="ORF">NBM05_04450</name>
</gene>
<dbReference type="Proteomes" id="UP001139502">
    <property type="component" value="Unassembled WGS sequence"/>
</dbReference>
<evidence type="ECO:0000313" key="12">
    <source>
        <dbReference type="EMBL" id="MCP3425292.1"/>
    </source>
</evidence>
<dbReference type="InterPro" id="IPR051271">
    <property type="entry name" value="2C-system_Tx_regulators"/>
</dbReference>
<keyword evidence="3 10" id="KW-0597">Phosphoprotein</keyword>
<keyword evidence="7 9" id="KW-0010">Activator</keyword>
<dbReference type="Pfam" id="PF20714">
    <property type="entry name" value="HTH_64"/>
    <property type="match status" value="1"/>
</dbReference>
<comment type="caution">
    <text evidence="12">The sequence shown here is derived from an EMBL/GenBank/DDBJ whole genome shotgun (WGS) entry which is preliminary data.</text>
</comment>
<dbReference type="Pfam" id="PF00072">
    <property type="entry name" value="Response_reg"/>
    <property type="match status" value="1"/>
</dbReference>
<evidence type="ECO:0000256" key="7">
    <source>
        <dbReference type="ARBA" id="ARBA00023159"/>
    </source>
</evidence>
<dbReference type="PROSITE" id="PS50110">
    <property type="entry name" value="RESPONSE_REGULATORY"/>
    <property type="match status" value="1"/>
</dbReference>
<dbReference type="EMBL" id="JANAFB010000007">
    <property type="protein sequence ID" value="MCP3425292.1"/>
    <property type="molecule type" value="Genomic_DNA"/>
</dbReference>
<feature type="modified residue" description="4-aspartylphosphate" evidence="10">
    <location>
        <position position="74"/>
    </location>
</feature>
<evidence type="ECO:0000256" key="6">
    <source>
        <dbReference type="ARBA" id="ARBA00023125"/>
    </source>
</evidence>
<dbReference type="GO" id="GO:0005737">
    <property type="term" value="C:cytoplasm"/>
    <property type="evidence" value="ECO:0007669"/>
    <property type="project" value="UniProtKB-SubCell"/>
</dbReference>
<evidence type="ECO:0000256" key="9">
    <source>
        <dbReference type="PIRNR" id="PIRNR006171"/>
    </source>
</evidence>
<dbReference type="AlphaFoldDB" id="A0A9X2HCP5"/>
<dbReference type="PIRSF" id="PIRSF006171">
    <property type="entry name" value="RR_citrat_malat"/>
    <property type="match status" value="1"/>
</dbReference>
<keyword evidence="8 9" id="KW-0804">Transcription</keyword>
<dbReference type="InterPro" id="IPR011006">
    <property type="entry name" value="CheY-like_superfamily"/>
</dbReference>
<dbReference type="SUPFAM" id="SSF46785">
    <property type="entry name" value="Winged helix' DNA-binding domain"/>
    <property type="match status" value="1"/>
</dbReference>
<dbReference type="GO" id="GO:0003700">
    <property type="term" value="F:DNA-binding transcription factor activity"/>
    <property type="evidence" value="ECO:0007669"/>
    <property type="project" value="InterPro"/>
</dbReference>
<dbReference type="RefSeq" id="WP_254165405.1">
    <property type="nucleotide sequence ID" value="NZ_JANAFB010000007.1"/>
</dbReference>
<evidence type="ECO:0000313" key="13">
    <source>
        <dbReference type="Proteomes" id="UP001139502"/>
    </source>
</evidence>
<organism evidence="12 13">
    <name type="scientific">Rothia santali</name>
    <dbReference type="NCBI Taxonomy" id="2949643"/>
    <lineage>
        <taxon>Bacteria</taxon>
        <taxon>Bacillati</taxon>
        <taxon>Actinomycetota</taxon>
        <taxon>Actinomycetes</taxon>
        <taxon>Micrococcales</taxon>
        <taxon>Micrococcaceae</taxon>
        <taxon>Rothia</taxon>
    </lineage>
</organism>
<keyword evidence="13" id="KW-1185">Reference proteome</keyword>
<evidence type="ECO:0000256" key="8">
    <source>
        <dbReference type="ARBA" id="ARBA00023163"/>
    </source>
</evidence>
<accession>A0A9X2HCP5</accession>
<evidence type="ECO:0000256" key="1">
    <source>
        <dbReference type="ARBA" id="ARBA00004496"/>
    </source>
</evidence>
<reference evidence="12" key="1">
    <citation type="submission" date="2022-06" db="EMBL/GenBank/DDBJ databases">
        <title>Rothia sp. isolated from sandalwood seedling.</title>
        <authorList>
            <person name="Tuikhar N."/>
            <person name="Kirdat K."/>
            <person name="Thorat V."/>
            <person name="Swetha P."/>
            <person name="Padma S."/>
            <person name="Sundararaj R."/>
            <person name="Yadav A."/>
        </authorList>
    </citation>
    <scope>NUCLEOTIDE SEQUENCE</scope>
    <source>
        <strain evidence="12">AR01</strain>
    </source>
</reference>
<comment type="subcellular location">
    <subcellularLocation>
        <location evidence="1 9">Cytoplasm</location>
    </subcellularLocation>
</comment>
<dbReference type="InterPro" id="IPR048714">
    <property type="entry name" value="DpiA-like_HTH"/>
</dbReference>
<dbReference type="Gene3D" id="1.10.10.10">
    <property type="entry name" value="Winged helix-like DNA-binding domain superfamily/Winged helix DNA-binding domain"/>
    <property type="match status" value="1"/>
</dbReference>
<dbReference type="Gene3D" id="3.40.50.2300">
    <property type="match status" value="1"/>
</dbReference>
<proteinExistence type="predicted"/>
<evidence type="ECO:0000259" key="11">
    <source>
        <dbReference type="PROSITE" id="PS50110"/>
    </source>
</evidence>
<keyword evidence="2 9" id="KW-0963">Cytoplasm</keyword>
<dbReference type="SUPFAM" id="SSF52172">
    <property type="entry name" value="CheY-like"/>
    <property type="match status" value="1"/>
</dbReference>
<sequence length="242" mass="25753">MTPAPDSPAPGPGPDPVRVVVVDDEQITAASHAEYIRSLDGFEVAAVAYNAQAAIAALRAEAAAGRAVDLVLLDVTLPDRSGYDVARFIRGADLPVDILMVTARRDAASLRAASLQGAYGYLVKPFSFTQLHGKLTAYLAFRERLRGGTSFAQADIDRLWGREGGDAEGLPKGLSAETLAEVSRVLGEAEAPLSAGEVAAALDLSRVTARRYLEHLHRGALVRKQSRHGTPGRPEIEYAWVG</sequence>
<dbReference type="SMART" id="SM00448">
    <property type="entry name" value="REC"/>
    <property type="match status" value="1"/>
</dbReference>
<keyword evidence="6 9" id="KW-0238">DNA-binding</keyword>
<name>A0A9X2HCP5_9MICC</name>
<evidence type="ECO:0000256" key="10">
    <source>
        <dbReference type="PROSITE-ProRule" id="PRU00169"/>
    </source>
</evidence>
<evidence type="ECO:0000256" key="3">
    <source>
        <dbReference type="ARBA" id="ARBA00022553"/>
    </source>
</evidence>
<dbReference type="InterPro" id="IPR036390">
    <property type="entry name" value="WH_DNA-bd_sf"/>
</dbReference>
<dbReference type="PANTHER" id="PTHR45526:SF1">
    <property type="entry name" value="TRANSCRIPTIONAL REGULATORY PROTEIN DCUR-RELATED"/>
    <property type="match status" value="1"/>
</dbReference>
<dbReference type="InterPro" id="IPR001789">
    <property type="entry name" value="Sig_transdc_resp-reg_receiver"/>
</dbReference>
<dbReference type="PANTHER" id="PTHR45526">
    <property type="entry name" value="TRANSCRIPTIONAL REGULATORY PROTEIN DPIA"/>
    <property type="match status" value="1"/>
</dbReference>
<evidence type="ECO:0000256" key="2">
    <source>
        <dbReference type="ARBA" id="ARBA00022490"/>
    </source>
</evidence>
<protein>
    <recommendedName>
        <fullName evidence="9">Transcriptional regulatory protein</fullName>
    </recommendedName>
</protein>
<evidence type="ECO:0000256" key="4">
    <source>
        <dbReference type="ARBA" id="ARBA00023012"/>
    </source>
</evidence>
<feature type="domain" description="Response regulatory" evidence="11">
    <location>
        <begin position="18"/>
        <end position="139"/>
    </location>
</feature>
<dbReference type="GO" id="GO:0003677">
    <property type="term" value="F:DNA binding"/>
    <property type="evidence" value="ECO:0007669"/>
    <property type="project" value="UniProtKB-KW"/>
</dbReference>
<dbReference type="InterPro" id="IPR036388">
    <property type="entry name" value="WH-like_DNA-bd_sf"/>
</dbReference>
<keyword evidence="4 9" id="KW-0902">Two-component regulatory system</keyword>
<keyword evidence="5 9" id="KW-0805">Transcription regulation</keyword>